<dbReference type="InterPro" id="IPR001309">
    <property type="entry name" value="Pept_C14_p20"/>
</dbReference>
<dbReference type="PRINTS" id="PR00376">
    <property type="entry name" value="IL1BCENZYME"/>
</dbReference>
<dbReference type="GO" id="GO:0006508">
    <property type="term" value="P:proteolysis"/>
    <property type="evidence" value="ECO:0007669"/>
    <property type="project" value="UniProtKB-KW"/>
</dbReference>
<dbReference type="PANTHER" id="PTHR47901:SF8">
    <property type="entry name" value="CASPASE-3"/>
    <property type="match status" value="1"/>
</dbReference>
<evidence type="ECO:0000256" key="1">
    <source>
        <dbReference type="ARBA" id="ARBA00010134"/>
    </source>
</evidence>
<feature type="domain" description="Caspase family p20" evidence="5">
    <location>
        <begin position="8"/>
        <end position="121"/>
    </location>
</feature>
<comment type="caution">
    <text evidence="6">The sequence shown here is derived from an EMBL/GenBank/DDBJ whole genome shotgun (WGS) entry which is preliminary data.</text>
</comment>
<name>A0AAV2QMX1_MEGNR</name>
<dbReference type="InterPro" id="IPR011600">
    <property type="entry name" value="Pept_C14_caspase"/>
</dbReference>
<evidence type="ECO:0000259" key="5">
    <source>
        <dbReference type="PROSITE" id="PS50208"/>
    </source>
</evidence>
<proteinExistence type="inferred from homology"/>
<dbReference type="PROSITE" id="PS50208">
    <property type="entry name" value="CASPASE_P20"/>
    <property type="match status" value="1"/>
</dbReference>
<comment type="similarity">
    <text evidence="1">Belongs to the peptidase C14A family.</text>
</comment>
<dbReference type="Gene3D" id="3.40.50.1460">
    <property type="match status" value="1"/>
</dbReference>
<evidence type="ECO:0000256" key="3">
    <source>
        <dbReference type="ARBA" id="ARBA00022703"/>
    </source>
</evidence>
<dbReference type="InterPro" id="IPR029030">
    <property type="entry name" value="Caspase-like_dom_sf"/>
</dbReference>
<dbReference type="PANTHER" id="PTHR47901">
    <property type="entry name" value="CASPASE RECRUITMENT DOMAIN-CONTAINING PROTEIN 18"/>
    <property type="match status" value="1"/>
</dbReference>
<organism evidence="6 7">
    <name type="scientific">Meganyctiphanes norvegica</name>
    <name type="common">Northern krill</name>
    <name type="synonym">Thysanopoda norvegica</name>
    <dbReference type="NCBI Taxonomy" id="48144"/>
    <lineage>
        <taxon>Eukaryota</taxon>
        <taxon>Metazoa</taxon>
        <taxon>Ecdysozoa</taxon>
        <taxon>Arthropoda</taxon>
        <taxon>Crustacea</taxon>
        <taxon>Multicrustacea</taxon>
        <taxon>Malacostraca</taxon>
        <taxon>Eumalacostraca</taxon>
        <taxon>Eucarida</taxon>
        <taxon>Euphausiacea</taxon>
        <taxon>Euphausiidae</taxon>
        <taxon>Meganyctiphanes</taxon>
    </lineage>
</organism>
<reference evidence="6 7" key="1">
    <citation type="submission" date="2024-05" db="EMBL/GenBank/DDBJ databases">
        <authorList>
            <person name="Wallberg A."/>
        </authorList>
    </citation>
    <scope>NUCLEOTIDE SEQUENCE [LARGE SCALE GENOMIC DNA]</scope>
</reference>
<dbReference type="AlphaFoldDB" id="A0AAV2QMX1"/>
<dbReference type="EMBL" id="CAXKWB010008086">
    <property type="protein sequence ID" value="CAL4089579.1"/>
    <property type="molecule type" value="Genomic_DNA"/>
</dbReference>
<dbReference type="GO" id="GO:0006915">
    <property type="term" value="P:apoptotic process"/>
    <property type="evidence" value="ECO:0007669"/>
    <property type="project" value="UniProtKB-KW"/>
</dbReference>
<evidence type="ECO:0000256" key="4">
    <source>
        <dbReference type="ARBA" id="ARBA00022801"/>
    </source>
</evidence>
<dbReference type="GO" id="GO:0004197">
    <property type="term" value="F:cysteine-type endopeptidase activity"/>
    <property type="evidence" value="ECO:0007669"/>
    <property type="project" value="InterPro"/>
</dbReference>
<evidence type="ECO:0000313" key="7">
    <source>
        <dbReference type="Proteomes" id="UP001497623"/>
    </source>
</evidence>
<feature type="non-terminal residue" evidence="6">
    <location>
        <position position="1"/>
    </location>
</feature>
<keyword evidence="4" id="KW-0378">Hydrolase</keyword>
<keyword evidence="3" id="KW-0053">Apoptosis</keyword>
<evidence type="ECO:0000313" key="6">
    <source>
        <dbReference type="EMBL" id="CAL4089579.1"/>
    </source>
</evidence>
<dbReference type="SUPFAM" id="SSF52129">
    <property type="entry name" value="Caspase-like"/>
    <property type="match status" value="1"/>
</dbReference>
<dbReference type="InterPro" id="IPR002398">
    <property type="entry name" value="Pept_C14"/>
</dbReference>
<gene>
    <name evidence="6" type="ORF">MNOR_LOCUS13844</name>
</gene>
<sequence>PSGTYRNESGLVVFLNYIQFPDPKDYRHGAEKDRANVENAFKDLKYTVDYHENLSKSKTMAVLERIRKDNMLKFKDSLIIVINSHGKDRKTFLTSDGETHDIEKIKFLFTDTNCPAMKQKP</sequence>
<protein>
    <recommendedName>
        <fullName evidence="5">Caspase family p20 domain-containing protein</fullName>
    </recommendedName>
</protein>
<dbReference type="InterPro" id="IPR015917">
    <property type="entry name" value="Pept_C14A"/>
</dbReference>
<dbReference type="Pfam" id="PF00656">
    <property type="entry name" value="Peptidase_C14"/>
    <property type="match status" value="1"/>
</dbReference>
<dbReference type="Proteomes" id="UP001497623">
    <property type="component" value="Unassembled WGS sequence"/>
</dbReference>
<accession>A0AAV2QMX1</accession>
<keyword evidence="2" id="KW-0645">Protease</keyword>
<feature type="non-terminal residue" evidence="6">
    <location>
        <position position="121"/>
    </location>
</feature>
<keyword evidence="7" id="KW-1185">Reference proteome</keyword>
<evidence type="ECO:0000256" key="2">
    <source>
        <dbReference type="ARBA" id="ARBA00022670"/>
    </source>
</evidence>